<dbReference type="EMBL" id="JAJJMB010010543">
    <property type="protein sequence ID" value="KAI3907962.1"/>
    <property type="molecule type" value="Genomic_DNA"/>
</dbReference>
<proteinExistence type="predicted"/>
<reference evidence="1" key="1">
    <citation type="submission" date="2022-04" db="EMBL/GenBank/DDBJ databases">
        <title>A functionally conserved STORR gene fusion in Papaver species that diverged 16.8 million years ago.</title>
        <authorList>
            <person name="Catania T."/>
        </authorList>
    </citation>
    <scope>NUCLEOTIDE SEQUENCE</scope>
    <source>
        <strain evidence="1">S-188037</strain>
    </source>
</reference>
<gene>
    <name evidence="1" type="ORF">MKW98_003607</name>
</gene>
<accession>A0AAD4SID1</accession>
<keyword evidence="2" id="KW-1185">Reference proteome</keyword>
<comment type="caution">
    <text evidence="1">The sequence shown here is derived from an EMBL/GenBank/DDBJ whole genome shotgun (WGS) entry which is preliminary data.</text>
</comment>
<dbReference type="AlphaFoldDB" id="A0AAD4SID1"/>
<evidence type="ECO:0000313" key="2">
    <source>
        <dbReference type="Proteomes" id="UP001202328"/>
    </source>
</evidence>
<name>A0AAD4SID1_9MAGN</name>
<protein>
    <submittedName>
        <fullName evidence="1">Uncharacterized protein</fullName>
    </submittedName>
</protein>
<sequence>MSSDETRIPLKQEIPISDPYLADVMNPPREEHECCCNGCFGCCYVLDLCCVSCLGRCYYIAGQLGLVTY</sequence>
<organism evidence="1 2">
    <name type="scientific">Papaver atlanticum</name>
    <dbReference type="NCBI Taxonomy" id="357466"/>
    <lineage>
        <taxon>Eukaryota</taxon>
        <taxon>Viridiplantae</taxon>
        <taxon>Streptophyta</taxon>
        <taxon>Embryophyta</taxon>
        <taxon>Tracheophyta</taxon>
        <taxon>Spermatophyta</taxon>
        <taxon>Magnoliopsida</taxon>
        <taxon>Ranunculales</taxon>
        <taxon>Papaveraceae</taxon>
        <taxon>Papaveroideae</taxon>
        <taxon>Papaver</taxon>
    </lineage>
</organism>
<dbReference type="Proteomes" id="UP001202328">
    <property type="component" value="Unassembled WGS sequence"/>
</dbReference>
<evidence type="ECO:0000313" key="1">
    <source>
        <dbReference type="EMBL" id="KAI3907962.1"/>
    </source>
</evidence>